<evidence type="ECO:0000313" key="11">
    <source>
        <dbReference type="EMBL" id="KAB7499305.1"/>
    </source>
</evidence>
<evidence type="ECO:0000259" key="10">
    <source>
        <dbReference type="PROSITE" id="PS51336"/>
    </source>
</evidence>
<dbReference type="FunFam" id="3.30.70.141:FF:000010">
    <property type="entry name" value="Nucleoside diphosphate kinase 7"/>
    <property type="match status" value="1"/>
</dbReference>
<dbReference type="Pfam" id="PF00334">
    <property type="entry name" value="NDK"/>
    <property type="match status" value="2"/>
</dbReference>
<evidence type="ECO:0000256" key="5">
    <source>
        <dbReference type="ARBA" id="ARBA00023273"/>
    </source>
</evidence>
<name>A0A5N5SZE5_9CRUS</name>
<evidence type="ECO:0000256" key="3">
    <source>
        <dbReference type="ARBA" id="ARBA00022801"/>
    </source>
</evidence>
<dbReference type="CDD" id="cd04412">
    <property type="entry name" value="NDPk7B"/>
    <property type="match status" value="1"/>
</dbReference>
<protein>
    <submittedName>
        <fullName evidence="11">Nucleoside diphosphate kinase 7</fullName>
    </submittedName>
</protein>
<dbReference type="SMART" id="SM00562">
    <property type="entry name" value="NDK"/>
    <property type="match status" value="2"/>
</dbReference>
<dbReference type="PANTHER" id="PTHR43109">
    <property type="entry name" value="NUCLEOSIDE DIPHOSPHATE KINASE 7"/>
    <property type="match status" value="1"/>
</dbReference>
<feature type="binding site" evidence="8">
    <location>
        <position position="214"/>
    </location>
    <ligand>
        <name>ATP</name>
        <dbReference type="ChEBI" id="CHEBI:30616"/>
    </ligand>
</feature>
<feature type="binding site" evidence="8">
    <location>
        <position position="228"/>
    </location>
    <ligand>
        <name>ATP</name>
        <dbReference type="ChEBI" id="CHEBI:30616"/>
    </ligand>
</feature>
<keyword evidence="7" id="KW-0067">ATP-binding</keyword>
<keyword evidence="3" id="KW-0378">Hydrolase</keyword>
<dbReference type="GO" id="GO:0005524">
    <property type="term" value="F:ATP binding"/>
    <property type="evidence" value="ECO:0007669"/>
    <property type="project" value="UniProtKB-KW"/>
</dbReference>
<dbReference type="PIRSF" id="PIRSF036503">
    <property type="entry name" value="NDK7"/>
    <property type="match status" value="1"/>
</dbReference>
<evidence type="ECO:0000256" key="8">
    <source>
        <dbReference type="PROSITE-ProRule" id="PRU00706"/>
    </source>
</evidence>
<keyword evidence="12" id="KW-1185">Reference proteome</keyword>
<dbReference type="GO" id="GO:0006228">
    <property type="term" value="P:UTP biosynthetic process"/>
    <property type="evidence" value="ECO:0007669"/>
    <property type="project" value="InterPro"/>
</dbReference>
<comment type="caution">
    <text evidence="8">Lacks conserved residue(s) required for the propagation of feature annotation.</text>
</comment>
<dbReference type="Proteomes" id="UP000326759">
    <property type="component" value="Unassembled WGS sequence"/>
</dbReference>
<dbReference type="OrthoDB" id="270127at2759"/>
<comment type="caution">
    <text evidence="11">The sequence shown here is derived from an EMBL/GenBank/DDBJ whole genome shotgun (WGS) entry which is preliminary data.</text>
</comment>
<dbReference type="InterPro" id="IPR034907">
    <property type="entry name" value="NDK-like_dom"/>
</dbReference>
<feature type="active site" description="Pros-phosphohistidine intermediate" evidence="8">
    <location>
        <position position="397"/>
    </location>
</feature>
<dbReference type="FunFam" id="3.30.70.141:FF:000004">
    <property type="entry name" value="Nucleoside diphosphate kinase 7"/>
    <property type="match status" value="1"/>
</dbReference>
<accession>A0A5N5SZE5</accession>
<keyword evidence="4" id="KW-0206">Cytoskeleton</keyword>
<feature type="domain" description="DM10" evidence="10">
    <location>
        <begin position="38"/>
        <end position="126"/>
    </location>
</feature>
<gene>
    <name evidence="11" type="primary">NME7</name>
    <name evidence="11" type="ORF">Anas_11073</name>
</gene>
<dbReference type="PROSITE" id="PS51336">
    <property type="entry name" value="DM10"/>
    <property type="match status" value="1"/>
</dbReference>
<dbReference type="GO" id="GO:0006241">
    <property type="term" value="P:CTP biosynthetic process"/>
    <property type="evidence" value="ECO:0007669"/>
    <property type="project" value="InterPro"/>
</dbReference>
<evidence type="ECO:0000256" key="1">
    <source>
        <dbReference type="ARBA" id="ARBA00004430"/>
    </source>
</evidence>
<dbReference type="PANTHER" id="PTHR43109:SF2">
    <property type="entry name" value="NUCLEOSIDE DIPHOSPHATE KINASE 7"/>
    <property type="match status" value="1"/>
</dbReference>
<dbReference type="Gene3D" id="3.30.70.141">
    <property type="entry name" value="Nucleoside diphosphate kinase-like domain"/>
    <property type="match status" value="2"/>
</dbReference>
<evidence type="ECO:0000256" key="9">
    <source>
        <dbReference type="RuleBase" id="RU004011"/>
    </source>
</evidence>
<evidence type="ECO:0000256" key="6">
    <source>
        <dbReference type="PIRSR" id="PIRSR036503-50"/>
    </source>
</evidence>
<comment type="subcellular location">
    <subcellularLocation>
        <location evidence="1">Cytoplasm</location>
        <location evidence="1">Cytoskeleton</location>
        <location evidence="1">Cilium axoneme</location>
    </subcellularLocation>
</comment>
<reference evidence="11 12" key="1">
    <citation type="journal article" date="2019" name="PLoS Biol.">
        <title>Sex chromosomes control vertical transmission of feminizing Wolbachia symbionts in an isopod.</title>
        <authorList>
            <person name="Becking T."/>
            <person name="Chebbi M.A."/>
            <person name="Giraud I."/>
            <person name="Moumen B."/>
            <person name="Laverre T."/>
            <person name="Caubet Y."/>
            <person name="Peccoud J."/>
            <person name="Gilbert C."/>
            <person name="Cordaux R."/>
        </authorList>
    </citation>
    <scope>NUCLEOTIDE SEQUENCE [LARGE SCALE GENOMIC DNA]</scope>
    <source>
        <strain evidence="11">ANa2</strain>
        <tissue evidence="11">Whole body excluding digestive tract and cuticle</tissue>
    </source>
</reference>
<dbReference type="GO" id="GO:0004550">
    <property type="term" value="F:nucleoside diphosphate kinase activity"/>
    <property type="evidence" value="ECO:0007669"/>
    <property type="project" value="InterPro"/>
</dbReference>
<proteinExistence type="inferred from homology"/>
<dbReference type="GO" id="GO:0005813">
    <property type="term" value="C:centrosome"/>
    <property type="evidence" value="ECO:0007669"/>
    <property type="project" value="TreeGrafter"/>
</dbReference>
<keyword evidence="7" id="KW-0547">Nucleotide-binding</keyword>
<feature type="active site" description="Pros-phosphohistidine intermediate" evidence="6 8">
    <location>
        <position position="241"/>
    </location>
</feature>
<dbReference type="EMBL" id="SEYY01018475">
    <property type="protein sequence ID" value="KAB7499305.1"/>
    <property type="molecule type" value="Genomic_DNA"/>
</dbReference>
<keyword evidence="11" id="KW-0418">Kinase</keyword>
<evidence type="ECO:0000256" key="2">
    <source>
        <dbReference type="ARBA" id="ARBA00022490"/>
    </source>
</evidence>
<keyword evidence="11" id="KW-0808">Transferase</keyword>
<sequence>MVAMSFYTTLLKNGFWIIPIAGVLLFLIPHEYNNNSEDEICFSFISQWYDTVAGTFRNLQLNFYRKDKSVELYDNQAKKIFLKRFHLQGIEERDFYIGNTIVILSRHLKIIDYANDFTKQEVNKRRQRTFAMVKPDAVSKVGEIVTFIQDSGFEITQMKMVKLDQEQAKIFYEEHLGRSFYRDLVEYIASGPVVAMELVGNDSIANWRKLLGPTDSEVARLEVPDSLRAKFGTNNQKNAAHGSDSTFSALRELEFFFPSEDNKKQQNIRLVTPKESDLTTCCLIKPHVVRSGKLGNILISIIKNGFHLSALKMIRLEKSQAEEFLEIYKGVVPEYQKMVQQLISGPLVALAISGIGDLVHENFRKFVGPQDPDVAKELRPHSLRALFGEDKVRNGIHCTDLLEDTHLEVDFFFKILQ</sequence>
<dbReference type="SMART" id="SM00676">
    <property type="entry name" value="DM10"/>
    <property type="match status" value="1"/>
</dbReference>
<dbReference type="InterPro" id="IPR036850">
    <property type="entry name" value="NDK-like_dom_sf"/>
</dbReference>
<dbReference type="GO" id="GO:0016787">
    <property type="term" value="F:hydrolase activity"/>
    <property type="evidence" value="ECO:0007669"/>
    <property type="project" value="UniProtKB-KW"/>
</dbReference>
<dbReference type="PRINTS" id="PR01243">
    <property type="entry name" value="NUCDPKINASE"/>
</dbReference>
<evidence type="ECO:0000313" key="12">
    <source>
        <dbReference type="Proteomes" id="UP000326759"/>
    </source>
</evidence>
<dbReference type="GO" id="GO:0005879">
    <property type="term" value="C:axonemal microtubule"/>
    <property type="evidence" value="ECO:0007669"/>
    <property type="project" value="TreeGrafter"/>
</dbReference>
<keyword evidence="2" id="KW-0963">Cytoplasm</keyword>
<dbReference type="InterPro" id="IPR037993">
    <property type="entry name" value="NDPk7B"/>
</dbReference>
<keyword evidence="5" id="KW-0966">Cell projection</keyword>
<dbReference type="InterPro" id="IPR001564">
    <property type="entry name" value="Nucleoside_diP_kinase"/>
</dbReference>
<feature type="binding site" evidence="8">
    <location>
        <position position="238"/>
    </location>
    <ligand>
        <name>ATP</name>
        <dbReference type="ChEBI" id="CHEBI:30616"/>
    </ligand>
</feature>
<dbReference type="InterPro" id="IPR006602">
    <property type="entry name" value="DM10_dom"/>
</dbReference>
<evidence type="ECO:0000256" key="7">
    <source>
        <dbReference type="PIRSR" id="PIRSR036503-51"/>
    </source>
</evidence>
<evidence type="ECO:0000256" key="4">
    <source>
        <dbReference type="ARBA" id="ARBA00023212"/>
    </source>
</evidence>
<feature type="binding site" evidence="8">
    <location>
        <position position="208"/>
    </location>
    <ligand>
        <name>ATP</name>
        <dbReference type="ChEBI" id="CHEBI:30616"/>
    </ligand>
</feature>
<organism evidence="11 12">
    <name type="scientific">Armadillidium nasatum</name>
    <dbReference type="NCBI Taxonomy" id="96803"/>
    <lineage>
        <taxon>Eukaryota</taxon>
        <taxon>Metazoa</taxon>
        <taxon>Ecdysozoa</taxon>
        <taxon>Arthropoda</taxon>
        <taxon>Crustacea</taxon>
        <taxon>Multicrustacea</taxon>
        <taxon>Malacostraca</taxon>
        <taxon>Eumalacostraca</taxon>
        <taxon>Peracarida</taxon>
        <taxon>Isopoda</taxon>
        <taxon>Oniscidea</taxon>
        <taxon>Crinocheta</taxon>
        <taxon>Armadillidiidae</taxon>
        <taxon>Armadillidium</taxon>
    </lineage>
</organism>
<feature type="binding site" evidence="8">
    <location>
        <position position="134"/>
    </location>
    <ligand>
        <name>ATP</name>
        <dbReference type="ChEBI" id="CHEBI:30616"/>
    </ligand>
</feature>
<dbReference type="AlphaFoldDB" id="A0A5N5SZE5"/>
<dbReference type="GO" id="GO:0006183">
    <property type="term" value="P:GTP biosynthetic process"/>
    <property type="evidence" value="ECO:0007669"/>
    <property type="project" value="InterPro"/>
</dbReference>
<comment type="similarity">
    <text evidence="8 9">Belongs to the NDK family.</text>
</comment>
<dbReference type="SUPFAM" id="SSF54919">
    <property type="entry name" value="Nucleoside diphosphate kinase, NDK"/>
    <property type="match status" value="2"/>
</dbReference>
<dbReference type="PROSITE" id="PS51374">
    <property type="entry name" value="NDPK_LIKE"/>
    <property type="match status" value="2"/>
</dbReference>
<feature type="binding site" evidence="8">
    <location>
        <position position="180"/>
    </location>
    <ligand>
        <name>ATP</name>
        <dbReference type="ChEBI" id="CHEBI:30616"/>
    </ligand>
</feature>
<dbReference type="InterPro" id="IPR011410">
    <property type="entry name" value="NDPK7"/>
</dbReference>